<keyword evidence="7" id="KW-1185">Reference proteome</keyword>
<evidence type="ECO:0000256" key="1">
    <source>
        <dbReference type="ARBA" id="ARBA00022801"/>
    </source>
</evidence>
<evidence type="ECO:0000313" key="7">
    <source>
        <dbReference type="Proteomes" id="UP000192330"/>
    </source>
</evidence>
<evidence type="ECO:0000256" key="2">
    <source>
        <dbReference type="ARBA" id="ARBA00022963"/>
    </source>
</evidence>
<dbReference type="Proteomes" id="UP000192330">
    <property type="component" value="Unassembled WGS sequence"/>
</dbReference>
<organism evidence="6 7">
    <name type="scientific">Primorskyibacter flagellatus</name>
    <dbReference type="NCBI Taxonomy" id="1387277"/>
    <lineage>
        <taxon>Bacteria</taxon>
        <taxon>Pseudomonadati</taxon>
        <taxon>Pseudomonadota</taxon>
        <taxon>Alphaproteobacteria</taxon>
        <taxon>Rhodobacterales</taxon>
        <taxon>Roseobacteraceae</taxon>
        <taxon>Primorskyibacter</taxon>
    </lineage>
</organism>
<keyword evidence="2 4" id="KW-0442">Lipid degradation</keyword>
<dbReference type="GO" id="GO:0047499">
    <property type="term" value="F:calcium-independent phospholipase A2 activity"/>
    <property type="evidence" value="ECO:0007669"/>
    <property type="project" value="TreeGrafter"/>
</dbReference>
<dbReference type="PROSITE" id="PS51635">
    <property type="entry name" value="PNPLA"/>
    <property type="match status" value="1"/>
</dbReference>
<gene>
    <name evidence="6" type="ORF">SAMN06295998_102412</name>
</gene>
<dbReference type="Gene3D" id="3.40.1090.10">
    <property type="entry name" value="Cytosolic phospholipase A2 catalytic domain"/>
    <property type="match status" value="1"/>
</dbReference>
<feature type="active site" description="Nucleophile" evidence="4">
    <location>
        <position position="63"/>
    </location>
</feature>
<dbReference type="RefSeq" id="WP_084350870.1">
    <property type="nucleotide sequence ID" value="NZ_FWYD01000002.1"/>
</dbReference>
<dbReference type="InterPro" id="IPR002641">
    <property type="entry name" value="PNPLA_dom"/>
</dbReference>
<keyword evidence="3 4" id="KW-0443">Lipid metabolism</keyword>
<feature type="short sequence motif" description="GXSXG" evidence="4">
    <location>
        <begin position="61"/>
        <end position="65"/>
    </location>
</feature>
<sequence length="381" mass="41643">MSKDLNAHLFGPGPKRILALDGGGIRGILTLQMLARIEEILRKRTGDENTVLSDYFDLIGGTSTGAIIASALALGWPVSRINKLYLEFGNDIFQSSFFRMGLLRPKFSAKAVREGLEREYGDICLGGPEVKTGLGIVVKRIDTGSPWIIHNNPKGMYYNEIPGSGSTPNKDYLLRQVVRASSAAPTYFEPELINVTSDMQGAFVDGGVSPYNNPALQLLMLAALKNHGLNWPVGSDKIQIVSLGTGTKTLAMEQEKVMKMSAAELGVRGLSSLMDDNAALNEQLLQWMSDSPTARSIDSEVGDLSSDILGGGTPLLTYLRYNVEFDTVWLKDNLNVDYSMDRLEAIAQMDKPENMDDLTDIGKAACILIKEEHFGKQFDIG</sequence>
<dbReference type="STRING" id="1387277.SAMN06295998_102412"/>
<dbReference type="GO" id="GO:0016042">
    <property type="term" value="P:lipid catabolic process"/>
    <property type="evidence" value="ECO:0007669"/>
    <property type="project" value="UniProtKB-UniRule"/>
</dbReference>
<dbReference type="GO" id="GO:0016020">
    <property type="term" value="C:membrane"/>
    <property type="evidence" value="ECO:0007669"/>
    <property type="project" value="TreeGrafter"/>
</dbReference>
<name>A0A1W2A4N6_9RHOB</name>
<reference evidence="6 7" key="1">
    <citation type="submission" date="2017-04" db="EMBL/GenBank/DDBJ databases">
        <authorList>
            <person name="Afonso C.L."/>
            <person name="Miller P.J."/>
            <person name="Scott M.A."/>
            <person name="Spackman E."/>
            <person name="Goraichik I."/>
            <person name="Dimitrov K.M."/>
            <person name="Suarez D.L."/>
            <person name="Swayne D.E."/>
        </authorList>
    </citation>
    <scope>NUCLEOTIDE SEQUENCE [LARGE SCALE GENOMIC DNA]</scope>
    <source>
        <strain evidence="6 7">CGMCC 1.12644</strain>
    </source>
</reference>
<dbReference type="EMBL" id="FWYD01000002">
    <property type="protein sequence ID" value="SMC55689.1"/>
    <property type="molecule type" value="Genomic_DNA"/>
</dbReference>
<protein>
    <submittedName>
        <fullName evidence="6">Patatin-like phospholipase</fullName>
    </submittedName>
</protein>
<evidence type="ECO:0000313" key="6">
    <source>
        <dbReference type="EMBL" id="SMC55689.1"/>
    </source>
</evidence>
<dbReference type="InterPro" id="IPR016035">
    <property type="entry name" value="Acyl_Trfase/lysoPLipase"/>
</dbReference>
<dbReference type="AlphaFoldDB" id="A0A1W2A4N6"/>
<dbReference type="SUPFAM" id="SSF52151">
    <property type="entry name" value="FabD/lysophospholipase-like"/>
    <property type="match status" value="1"/>
</dbReference>
<feature type="short sequence motif" description="GXGXXG" evidence="4">
    <location>
        <begin position="22"/>
        <end position="27"/>
    </location>
</feature>
<dbReference type="OrthoDB" id="9807112at2"/>
<dbReference type="Pfam" id="PF01734">
    <property type="entry name" value="Patatin"/>
    <property type="match status" value="1"/>
</dbReference>
<evidence type="ECO:0000259" key="5">
    <source>
        <dbReference type="PROSITE" id="PS51635"/>
    </source>
</evidence>
<dbReference type="PANTHER" id="PTHR24185:SF1">
    <property type="entry name" value="CALCIUM-INDEPENDENT PHOSPHOLIPASE A2-GAMMA"/>
    <property type="match status" value="1"/>
</dbReference>
<accession>A0A1W2A4N6</accession>
<feature type="domain" description="PNPLA" evidence="5">
    <location>
        <begin position="18"/>
        <end position="219"/>
    </location>
</feature>
<feature type="short sequence motif" description="DGA/G" evidence="4">
    <location>
        <begin position="205"/>
        <end position="207"/>
    </location>
</feature>
<feature type="active site" description="Proton acceptor" evidence="4">
    <location>
        <position position="205"/>
    </location>
</feature>
<evidence type="ECO:0000256" key="4">
    <source>
        <dbReference type="PROSITE-ProRule" id="PRU01161"/>
    </source>
</evidence>
<proteinExistence type="predicted"/>
<keyword evidence="1 4" id="KW-0378">Hydrolase</keyword>
<dbReference type="PANTHER" id="PTHR24185">
    <property type="entry name" value="CALCIUM-INDEPENDENT PHOSPHOLIPASE A2-GAMMA"/>
    <property type="match status" value="1"/>
</dbReference>
<evidence type="ECO:0000256" key="3">
    <source>
        <dbReference type="ARBA" id="ARBA00023098"/>
    </source>
</evidence>
<dbReference type="GO" id="GO:0019369">
    <property type="term" value="P:arachidonate metabolic process"/>
    <property type="evidence" value="ECO:0007669"/>
    <property type="project" value="TreeGrafter"/>
</dbReference>